<evidence type="ECO:0000313" key="2">
    <source>
        <dbReference type="Proteomes" id="UP000823632"/>
    </source>
</evidence>
<protein>
    <recommendedName>
        <fullName evidence="3">Transglycosylase SLT domain-containing protein</fullName>
    </recommendedName>
</protein>
<name>A0A9D9H038_9BACT</name>
<sequence length="289" mass="32361">MFINAINHANSFALARRIVKIKHASAKVKTACLPPYPKMPHIPVKKAVPGVMLLAEALTLPLNAPSLIKRSGEAAGHMITISRAKPVFLEAEKTVDNDFLNVKAMVASVDSTTSDEFINRILETAQKSKCNPQDLTSLLYIESRFNPAAVRGSFAGIGQMNRTSLKLSVSYAKKHKNEAAGINPKITFDEFKRLSKEAQMPYVRNYILAMKNFYIKKDRPLSGGELYGLFYVPSRVQAKYLTAASDKETAKYYKSNRHLDFNKDYKITKDDLQKLIDDVKTTLLASRKN</sequence>
<dbReference type="Gene3D" id="1.10.530.10">
    <property type="match status" value="1"/>
</dbReference>
<proteinExistence type="predicted"/>
<comment type="caution">
    <text evidence="1">The sequence shown here is derived from an EMBL/GenBank/DDBJ whole genome shotgun (WGS) entry which is preliminary data.</text>
</comment>
<dbReference type="Proteomes" id="UP000823632">
    <property type="component" value="Unassembled WGS sequence"/>
</dbReference>
<dbReference type="AlphaFoldDB" id="A0A9D9H038"/>
<evidence type="ECO:0000313" key="1">
    <source>
        <dbReference type="EMBL" id="MBO8430642.1"/>
    </source>
</evidence>
<organism evidence="1 2">
    <name type="scientific">Candidatus Scatousia excrementipullorum</name>
    <dbReference type="NCBI Taxonomy" id="2840936"/>
    <lineage>
        <taxon>Bacteria</taxon>
        <taxon>Candidatus Scatousia</taxon>
    </lineage>
</organism>
<dbReference type="EMBL" id="JADIND010000095">
    <property type="protein sequence ID" value="MBO8430642.1"/>
    <property type="molecule type" value="Genomic_DNA"/>
</dbReference>
<accession>A0A9D9H038</accession>
<reference evidence="1" key="1">
    <citation type="submission" date="2020-10" db="EMBL/GenBank/DDBJ databases">
        <authorList>
            <person name="Gilroy R."/>
        </authorList>
    </citation>
    <scope>NUCLEOTIDE SEQUENCE</scope>
    <source>
        <strain evidence="1">10192</strain>
    </source>
</reference>
<reference evidence="1" key="2">
    <citation type="journal article" date="2021" name="PeerJ">
        <title>Extensive microbial diversity within the chicken gut microbiome revealed by metagenomics and culture.</title>
        <authorList>
            <person name="Gilroy R."/>
            <person name="Ravi A."/>
            <person name="Getino M."/>
            <person name="Pursley I."/>
            <person name="Horton D.L."/>
            <person name="Alikhan N.F."/>
            <person name="Baker D."/>
            <person name="Gharbi K."/>
            <person name="Hall N."/>
            <person name="Watson M."/>
            <person name="Adriaenssens E.M."/>
            <person name="Foster-Nyarko E."/>
            <person name="Jarju S."/>
            <person name="Secka A."/>
            <person name="Antonio M."/>
            <person name="Oren A."/>
            <person name="Chaudhuri R.R."/>
            <person name="La Ragione R."/>
            <person name="Hildebrand F."/>
            <person name="Pallen M.J."/>
        </authorList>
    </citation>
    <scope>NUCLEOTIDE SEQUENCE</scope>
    <source>
        <strain evidence="1">10192</strain>
    </source>
</reference>
<gene>
    <name evidence="1" type="ORF">IAC76_04580</name>
</gene>
<evidence type="ECO:0008006" key="3">
    <source>
        <dbReference type="Google" id="ProtNLM"/>
    </source>
</evidence>